<keyword evidence="3" id="KW-1185">Reference proteome</keyword>
<reference evidence="2" key="2">
    <citation type="submission" date="2023-05" db="EMBL/GenBank/DDBJ databases">
        <authorList>
            <consortium name="Lawrence Berkeley National Laboratory"/>
            <person name="Steindorff A."/>
            <person name="Hensen N."/>
            <person name="Bonometti L."/>
            <person name="Westerberg I."/>
            <person name="Brannstrom I.O."/>
            <person name="Guillou S."/>
            <person name="Cros-Aarteil S."/>
            <person name="Calhoun S."/>
            <person name="Haridas S."/>
            <person name="Kuo A."/>
            <person name="Mondo S."/>
            <person name="Pangilinan J."/>
            <person name="Riley R."/>
            <person name="Labutti K."/>
            <person name="Andreopoulos B."/>
            <person name="Lipzen A."/>
            <person name="Chen C."/>
            <person name="Yanf M."/>
            <person name="Daum C."/>
            <person name="Ng V."/>
            <person name="Clum A."/>
            <person name="Ohm R."/>
            <person name="Martin F."/>
            <person name="Silar P."/>
            <person name="Natvig D."/>
            <person name="Lalanne C."/>
            <person name="Gautier V."/>
            <person name="Ament-Velasquez S.L."/>
            <person name="Kruys A."/>
            <person name="Hutchinson M.I."/>
            <person name="Powell A.J."/>
            <person name="Barry K."/>
            <person name="Miller A.N."/>
            <person name="Grigoriev I.V."/>
            <person name="Debuchy R."/>
            <person name="Gladieux P."/>
            <person name="Thoren M.H."/>
            <person name="Johannesson H."/>
        </authorList>
    </citation>
    <scope>NUCLEOTIDE SEQUENCE</scope>
    <source>
        <strain evidence="2">CBS 315.58</strain>
    </source>
</reference>
<organism evidence="2 3">
    <name type="scientific">Triangularia verruculosa</name>
    <dbReference type="NCBI Taxonomy" id="2587418"/>
    <lineage>
        <taxon>Eukaryota</taxon>
        <taxon>Fungi</taxon>
        <taxon>Dikarya</taxon>
        <taxon>Ascomycota</taxon>
        <taxon>Pezizomycotina</taxon>
        <taxon>Sordariomycetes</taxon>
        <taxon>Sordariomycetidae</taxon>
        <taxon>Sordariales</taxon>
        <taxon>Podosporaceae</taxon>
        <taxon>Triangularia</taxon>
    </lineage>
</organism>
<gene>
    <name evidence="2" type="ORF">QBC40DRAFT_265477</name>
</gene>
<dbReference type="EMBL" id="MU863926">
    <property type="protein sequence ID" value="KAK4199861.1"/>
    <property type="molecule type" value="Genomic_DNA"/>
</dbReference>
<evidence type="ECO:0000313" key="2">
    <source>
        <dbReference type="EMBL" id="KAK4199861.1"/>
    </source>
</evidence>
<reference evidence="2" key="1">
    <citation type="journal article" date="2023" name="Mol. Phylogenet. Evol.">
        <title>Genome-scale phylogeny and comparative genomics of the fungal order Sordariales.</title>
        <authorList>
            <person name="Hensen N."/>
            <person name="Bonometti L."/>
            <person name="Westerberg I."/>
            <person name="Brannstrom I.O."/>
            <person name="Guillou S."/>
            <person name="Cros-Aarteil S."/>
            <person name="Calhoun S."/>
            <person name="Haridas S."/>
            <person name="Kuo A."/>
            <person name="Mondo S."/>
            <person name="Pangilinan J."/>
            <person name="Riley R."/>
            <person name="LaButti K."/>
            <person name="Andreopoulos B."/>
            <person name="Lipzen A."/>
            <person name="Chen C."/>
            <person name="Yan M."/>
            <person name="Daum C."/>
            <person name="Ng V."/>
            <person name="Clum A."/>
            <person name="Steindorff A."/>
            <person name="Ohm R.A."/>
            <person name="Martin F."/>
            <person name="Silar P."/>
            <person name="Natvig D.O."/>
            <person name="Lalanne C."/>
            <person name="Gautier V."/>
            <person name="Ament-Velasquez S.L."/>
            <person name="Kruys A."/>
            <person name="Hutchinson M.I."/>
            <person name="Powell A.J."/>
            <person name="Barry K."/>
            <person name="Miller A.N."/>
            <person name="Grigoriev I.V."/>
            <person name="Debuchy R."/>
            <person name="Gladieux P."/>
            <person name="Hiltunen Thoren M."/>
            <person name="Johannesson H."/>
        </authorList>
    </citation>
    <scope>NUCLEOTIDE SEQUENCE</scope>
    <source>
        <strain evidence="2">CBS 315.58</strain>
    </source>
</reference>
<proteinExistence type="predicted"/>
<protein>
    <submittedName>
        <fullName evidence="2">Uncharacterized protein</fullName>
    </submittedName>
</protein>
<accession>A0AAN6XHV7</accession>
<evidence type="ECO:0000313" key="3">
    <source>
        <dbReference type="Proteomes" id="UP001303160"/>
    </source>
</evidence>
<dbReference type="AlphaFoldDB" id="A0AAN6XHV7"/>
<name>A0AAN6XHV7_9PEZI</name>
<evidence type="ECO:0000256" key="1">
    <source>
        <dbReference type="SAM" id="MobiDB-lite"/>
    </source>
</evidence>
<feature type="compositionally biased region" description="Polar residues" evidence="1">
    <location>
        <begin position="20"/>
        <end position="31"/>
    </location>
</feature>
<feature type="compositionally biased region" description="Basic and acidic residues" evidence="1">
    <location>
        <begin position="37"/>
        <end position="56"/>
    </location>
</feature>
<sequence>MTTESTFVAAAPQPEGEKTATASASQTTVENNGKEGSGSDKSVKKGASDKGSEKLKASLPVSIPKKPTSSDMYSACHYD</sequence>
<dbReference type="Proteomes" id="UP001303160">
    <property type="component" value="Unassembled WGS sequence"/>
</dbReference>
<feature type="region of interest" description="Disordered" evidence="1">
    <location>
        <begin position="1"/>
        <end position="79"/>
    </location>
</feature>
<comment type="caution">
    <text evidence="2">The sequence shown here is derived from an EMBL/GenBank/DDBJ whole genome shotgun (WGS) entry which is preliminary data.</text>
</comment>